<dbReference type="EMBL" id="RXIC02000021">
    <property type="protein sequence ID" value="KAB1219421.1"/>
    <property type="molecule type" value="Genomic_DNA"/>
</dbReference>
<accession>A0A6A1W2I9</accession>
<dbReference type="OrthoDB" id="1735490at2759"/>
<sequence>MHALYYLLRLRGGNWILWIPVEERSLSPLFAEISPESREKILAKASDVETLLAVGEGAVKKKSRPHRGKDFKFREALIKADFWLL</sequence>
<name>A0A6A1W2I9_9ROSI</name>
<comment type="caution">
    <text evidence="1">The sequence shown here is derived from an EMBL/GenBank/DDBJ whole genome shotgun (WGS) entry which is preliminary data.</text>
</comment>
<protein>
    <submittedName>
        <fullName evidence="1">Uncharacterized protein</fullName>
    </submittedName>
</protein>
<proteinExistence type="predicted"/>
<gene>
    <name evidence="1" type="ORF">CJ030_MR3G001096</name>
</gene>
<dbReference type="AlphaFoldDB" id="A0A6A1W2I9"/>
<keyword evidence="2" id="KW-1185">Reference proteome</keyword>
<evidence type="ECO:0000313" key="2">
    <source>
        <dbReference type="Proteomes" id="UP000516437"/>
    </source>
</evidence>
<reference evidence="1 2" key="1">
    <citation type="journal article" date="2019" name="Plant Biotechnol. J.">
        <title>The red bayberry genome and genetic basis of sex determination.</title>
        <authorList>
            <person name="Jia H.M."/>
            <person name="Jia H.J."/>
            <person name="Cai Q.L."/>
            <person name="Wang Y."/>
            <person name="Zhao H.B."/>
            <person name="Yang W.F."/>
            <person name="Wang G.Y."/>
            <person name="Li Y.H."/>
            <person name="Zhan D.L."/>
            <person name="Shen Y.T."/>
            <person name="Niu Q.F."/>
            <person name="Chang L."/>
            <person name="Qiu J."/>
            <person name="Zhao L."/>
            <person name="Xie H.B."/>
            <person name="Fu W.Y."/>
            <person name="Jin J."/>
            <person name="Li X.W."/>
            <person name="Jiao Y."/>
            <person name="Zhou C.C."/>
            <person name="Tu T."/>
            <person name="Chai C.Y."/>
            <person name="Gao J.L."/>
            <person name="Fan L.J."/>
            <person name="van de Weg E."/>
            <person name="Wang J.Y."/>
            <person name="Gao Z.S."/>
        </authorList>
    </citation>
    <scope>NUCLEOTIDE SEQUENCE [LARGE SCALE GENOMIC DNA]</scope>
    <source>
        <tissue evidence="1">Leaves</tissue>
    </source>
</reference>
<evidence type="ECO:0000313" key="1">
    <source>
        <dbReference type="EMBL" id="KAB1219421.1"/>
    </source>
</evidence>
<organism evidence="1 2">
    <name type="scientific">Morella rubra</name>
    <name type="common">Chinese bayberry</name>
    <dbReference type="NCBI Taxonomy" id="262757"/>
    <lineage>
        <taxon>Eukaryota</taxon>
        <taxon>Viridiplantae</taxon>
        <taxon>Streptophyta</taxon>
        <taxon>Embryophyta</taxon>
        <taxon>Tracheophyta</taxon>
        <taxon>Spermatophyta</taxon>
        <taxon>Magnoliopsida</taxon>
        <taxon>eudicotyledons</taxon>
        <taxon>Gunneridae</taxon>
        <taxon>Pentapetalae</taxon>
        <taxon>rosids</taxon>
        <taxon>fabids</taxon>
        <taxon>Fagales</taxon>
        <taxon>Myricaceae</taxon>
        <taxon>Morella</taxon>
    </lineage>
</organism>
<dbReference type="Proteomes" id="UP000516437">
    <property type="component" value="Chromosome 3"/>
</dbReference>